<dbReference type="AlphaFoldDB" id="A0A1B0DLU8"/>
<reference evidence="1" key="1">
    <citation type="submission" date="2022-08" db="UniProtKB">
        <authorList>
            <consortium name="EnsemblMetazoa"/>
        </authorList>
    </citation>
    <scope>IDENTIFICATION</scope>
    <source>
        <strain evidence="1">Israel</strain>
    </source>
</reference>
<evidence type="ECO:0000313" key="1">
    <source>
        <dbReference type="EnsemblMetazoa" id="PPAI009338-PA"/>
    </source>
</evidence>
<dbReference type="GO" id="GO:0042797">
    <property type="term" value="P:tRNA transcription by RNA polymerase III"/>
    <property type="evidence" value="ECO:0007669"/>
    <property type="project" value="TreeGrafter"/>
</dbReference>
<organism evidence="1 2">
    <name type="scientific">Phlebotomus papatasi</name>
    <name type="common">Sandfly</name>
    <dbReference type="NCBI Taxonomy" id="29031"/>
    <lineage>
        <taxon>Eukaryota</taxon>
        <taxon>Metazoa</taxon>
        <taxon>Ecdysozoa</taxon>
        <taxon>Arthropoda</taxon>
        <taxon>Hexapoda</taxon>
        <taxon>Insecta</taxon>
        <taxon>Pterygota</taxon>
        <taxon>Neoptera</taxon>
        <taxon>Endopterygota</taxon>
        <taxon>Diptera</taxon>
        <taxon>Nematocera</taxon>
        <taxon>Psychodoidea</taxon>
        <taxon>Psychodidae</taxon>
        <taxon>Phlebotomus</taxon>
        <taxon>Phlebotomus</taxon>
    </lineage>
</organism>
<proteinExistence type="predicted"/>
<protein>
    <submittedName>
        <fullName evidence="1">Uncharacterized protein</fullName>
    </submittedName>
</protein>
<dbReference type="EnsemblMetazoa" id="PPAI009338-RA">
    <property type="protein sequence ID" value="PPAI009338-PA"/>
    <property type="gene ID" value="PPAI009338"/>
</dbReference>
<dbReference type="RefSeq" id="XP_055700907.1">
    <property type="nucleotide sequence ID" value="XM_055844932.1"/>
</dbReference>
<dbReference type="PANTHER" id="PTHR12069:SF0">
    <property type="entry name" value="DNA-DIRECTED RNA POLYMERASE III SUBUNIT RPC5"/>
    <property type="match status" value="1"/>
</dbReference>
<evidence type="ECO:0000313" key="2">
    <source>
        <dbReference type="Proteomes" id="UP000092462"/>
    </source>
</evidence>
<dbReference type="OrthoDB" id="340681at2759"/>
<sequence length="457" mass="52169">MDEEDPIVEEIPVFLSKSLAENLYVFQFSTRDADYTIDCSDVVNCCVKPHNQQAKVDFGLETKSRNYDEFRGSLLAVGADGKNPSRNDRPSFPSGTMDKMSFVSSKALQNSGNYVIGVMQDREVHTTPLNGILQMRPSFSYFDKQDARRKAEQKTEAELEAEEEELKQITVKFARGDSEKAKKAREKTFDFVAAREAEEPWCETFWHPMGSAAVELERQRLFCTKTAPTGHTLSSSSRDYVKALIPSERHDKSVESIVPSGVVSLFKLKEMGLQEQIKNILIDVKMVSLSQLLTILDDKTVTEEKVVRILPLIGLLIRGNWVVQSEVLYPPETFSSINGISSEIMCRSRDYVLHQLVKRNFVDRQKISLVIQLPPEEVKEILQSVAQVSSRGWELPLMPDLKFEGKYPELVQRQEMFWRSKEDLFSEMESEKVPKRVRKRSIRESNKVPVEKVNGTV</sequence>
<dbReference type="Proteomes" id="UP000092462">
    <property type="component" value="Unassembled WGS sequence"/>
</dbReference>
<dbReference type="InterPro" id="IPR006886">
    <property type="entry name" value="RNA_pol_III_Rpc5"/>
</dbReference>
<dbReference type="Pfam" id="PF04801">
    <property type="entry name" value="RPC5"/>
    <property type="match status" value="1"/>
</dbReference>
<dbReference type="GeneID" id="129800503"/>
<dbReference type="KEGG" id="ppap:129800503"/>
<dbReference type="GO" id="GO:0005666">
    <property type="term" value="C:RNA polymerase III complex"/>
    <property type="evidence" value="ECO:0007669"/>
    <property type="project" value="TreeGrafter"/>
</dbReference>
<dbReference type="VEuPathDB" id="VectorBase:PPAPM1_010206"/>
<dbReference type="CTD" id="55718"/>
<dbReference type="PANTHER" id="PTHR12069">
    <property type="entry name" value="DNA-DIRECTED RNA POLYMERASES III 80 KDA POLYPEPTIDE RNA POLYMERASE III SUBUNIT 5"/>
    <property type="match status" value="1"/>
</dbReference>
<accession>A0A1B0DLU8</accession>
<dbReference type="VEuPathDB" id="VectorBase:PPAI009338"/>
<name>A0A1B0DLU8_PHLPP</name>
<dbReference type="EMBL" id="AJVK01016560">
    <property type="status" value="NOT_ANNOTATED_CDS"/>
    <property type="molecule type" value="Genomic_DNA"/>
</dbReference>
<keyword evidence="2" id="KW-1185">Reference proteome</keyword>